<evidence type="ECO:0000256" key="3">
    <source>
        <dbReference type="ARBA" id="ARBA00023163"/>
    </source>
</evidence>
<evidence type="ECO:0000313" key="6">
    <source>
        <dbReference type="Proteomes" id="UP001259347"/>
    </source>
</evidence>
<dbReference type="RefSeq" id="WP_310018822.1">
    <property type="nucleotide sequence ID" value="NZ_JAVDUM010000004.1"/>
</dbReference>
<name>A0ABU1SAV4_9MICO</name>
<dbReference type="Proteomes" id="UP001259347">
    <property type="component" value="Unassembled WGS sequence"/>
</dbReference>
<keyword evidence="2 5" id="KW-0238">DNA-binding</keyword>
<dbReference type="SMART" id="SM00354">
    <property type="entry name" value="HTH_LACI"/>
    <property type="match status" value="1"/>
</dbReference>
<evidence type="ECO:0000256" key="1">
    <source>
        <dbReference type="ARBA" id="ARBA00023015"/>
    </source>
</evidence>
<keyword evidence="3" id="KW-0804">Transcription</keyword>
<dbReference type="InterPro" id="IPR028082">
    <property type="entry name" value="Peripla_BP_I"/>
</dbReference>
<dbReference type="Pfam" id="PF13377">
    <property type="entry name" value="Peripla_BP_3"/>
    <property type="match status" value="1"/>
</dbReference>
<dbReference type="SUPFAM" id="SSF47413">
    <property type="entry name" value="lambda repressor-like DNA-binding domains"/>
    <property type="match status" value="1"/>
</dbReference>
<evidence type="ECO:0000256" key="2">
    <source>
        <dbReference type="ARBA" id="ARBA00023125"/>
    </source>
</evidence>
<feature type="domain" description="HTH lacI-type" evidence="4">
    <location>
        <begin position="2"/>
        <end position="56"/>
    </location>
</feature>
<keyword evidence="6" id="KW-1185">Reference proteome</keyword>
<comment type="caution">
    <text evidence="5">The sequence shown here is derived from an EMBL/GenBank/DDBJ whole genome shotgun (WGS) entry which is preliminary data.</text>
</comment>
<sequence>MTTIADVAARAGVSKATASRALSGSGYVSAETRARVERAAQDLAYVAHSSATNLATGRTQTVGVIMPSVDRWYFAELLSGLQRALVEARLDLVLYNAAEGSADRERMLDHALARRRVDGIIAVCVQPGAHELERLEAARLPLVTVGPFYERSSAISIDDVAAARVATEHLIDLGHEDIAFLGGIPDPDRFGIGDKRRSEGYRVSMTAAGLVERIRTIPASSTIPDAFAAAVDLLADRRHRPTAIVAVCDEAAIGAIIAARRLGIGMPAELSVVGIDDHRYAEMFALTTIRQSPVSQGQEAVRLLRSRMADPGGAAEHVIAPSSLVVRSSTAAPRQV</sequence>
<protein>
    <submittedName>
        <fullName evidence="5">DNA-binding LacI/PurR family transcriptional regulator</fullName>
    </submittedName>
</protein>
<dbReference type="PANTHER" id="PTHR30146:SF109">
    <property type="entry name" value="HTH-TYPE TRANSCRIPTIONAL REGULATOR GALS"/>
    <property type="match status" value="1"/>
</dbReference>
<organism evidence="5 6">
    <name type="scientific">Microbacterium resistens</name>
    <dbReference type="NCBI Taxonomy" id="156977"/>
    <lineage>
        <taxon>Bacteria</taxon>
        <taxon>Bacillati</taxon>
        <taxon>Actinomycetota</taxon>
        <taxon>Actinomycetes</taxon>
        <taxon>Micrococcales</taxon>
        <taxon>Microbacteriaceae</taxon>
        <taxon>Microbacterium</taxon>
    </lineage>
</organism>
<evidence type="ECO:0000259" key="4">
    <source>
        <dbReference type="PROSITE" id="PS50932"/>
    </source>
</evidence>
<accession>A0ABU1SAV4</accession>
<dbReference type="InterPro" id="IPR010982">
    <property type="entry name" value="Lambda_DNA-bd_dom_sf"/>
</dbReference>
<dbReference type="PROSITE" id="PS00356">
    <property type="entry name" value="HTH_LACI_1"/>
    <property type="match status" value="1"/>
</dbReference>
<reference evidence="5 6" key="1">
    <citation type="submission" date="2023-07" db="EMBL/GenBank/DDBJ databases">
        <title>Sorghum-associated microbial communities from plants grown in Nebraska, USA.</title>
        <authorList>
            <person name="Schachtman D."/>
        </authorList>
    </citation>
    <scope>NUCLEOTIDE SEQUENCE [LARGE SCALE GENOMIC DNA]</scope>
    <source>
        <strain evidence="5 6">2980</strain>
    </source>
</reference>
<dbReference type="EMBL" id="JAVDUM010000004">
    <property type="protein sequence ID" value="MDR6866741.1"/>
    <property type="molecule type" value="Genomic_DNA"/>
</dbReference>
<dbReference type="CDD" id="cd06267">
    <property type="entry name" value="PBP1_LacI_sugar_binding-like"/>
    <property type="match status" value="1"/>
</dbReference>
<dbReference type="CDD" id="cd01392">
    <property type="entry name" value="HTH_LacI"/>
    <property type="match status" value="1"/>
</dbReference>
<proteinExistence type="predicted"/>
<keyword evidence="1" id="KW-0805">Transcription regulation</keyword>
<dbReference type="InterPro" id="IPR046335">
    <property type="entry name" value="LacI/GalR-like_sensor"/>
</dbReference>
<dbReference type="Gene3D" id="3.40.50.2300">
    <property type="match status" value="2"/>
</dbReference>
<gene>
    <name evidence="5" type="ORF">J2Y69_001334</name>
</gene>
<dbReference type="SUPFAM" id="SSF53822">
    <property type="entry name" value="Periplasmic binding protein-like I"/>
    <property type="match status" value="1"/>
</dbReference>
<dbReference type="Pfam" id="PF00356">
    <property type="entry name" value="LacI"/>
    <property type="match status" value="1"/>
</dbReference>
<dbReference type="PANTHER" id="PTHR30146">
    <property type="entry name" value="LACI-RELATED TRANSCRIPTIONAL REPRESSOR"/>
    <property type="match status" value="1"/>
</dbReference>
<evidence type="ECO:0000313" key="5">
    <source>
        <dbReference type="EMBL" id="MDR6866741.1"/>
    </source>
</evidence>
<dbReference type="Gene3D" id="1.10.260.40">
    <property type="entry name" value="lambda repressor-like DNA-binding domains"/>
    <property type="match status" value="1"/>
</dbReference>
<dbReference type="GO" id="GO:0003677">
    <property type="term" value="F:DNA binding"/>
    <property type="evidence" value="ECO:0007669"/>
    <property type="project" value="UniProtKB-KW"/>
</dbReference>
<dbReference type="InterPro" id="IPR000843">
    <property type="entry name" value="HTH_LacI"/>
</dbReference>
<dbReference type="PROSITE" id="PS50932">
    <property type="entry name" value="HTH_LACI_2"/>
    <property type="match status" value="1"/>
</dbReference>